<dbReference type="AlphaFoldDB" id="A0A2U1MJR2"/>
<keyword evidence="2" id="KW-1185">Reference proteome</keyword>
<evidence type="ECO:0000313" key="1">
    <source>
        <dbReference type="EMBL" id="PWA61497.1"/>
    </source>
</evidence>
<gene>
    <name evidence="1" type="ORF">CTI12_AA372590</name>
</gene>
<accession>A0A2U1MJR2</accession>
<name>A0A2U1MJR2_ARTAN</name>
<dbReference type="EMBL" id="PKPP01005090">
    <property type="protein sequence ID" value="PWA61497.1"/>
    <property type="molecule type" value="Genomic_DNA"/>
</dbReference>
<comment type="caution">
    <text evidence="1">The sequence shown here is derived from an EMBL/GenBank/DDBJ whole genome shotgun (WGS) entry which is preliminary data.</text>
</comment>
<dbReference type="OrthoDB" id="1749240at2759"/>
<evidence type="ECO:0000313" key="2">
    <source>
        <dbReference type="Proteomes" id="UP000245207"/>
    </source>
</evidence>
<reference evidence="1 2" key="1">
    <citation type="journal article" date="2018" name="Mol. Plant">
        <title>The genome of Artemisia annua provides insight into the evolution of Asteraceae family and artemisinin biosynthesis.</title>
        <authorList>
            <person name="Shen Q."/>
            <person name="Zhang L."/>
            <person name="Liao Z."/>
            <person name="Wang S."/>
            <person name="Yan T."/>
            <person name="Shi P."/>
            <person name="Liu M."/>
            <person name="Fu X."/>
            <person name="Pan Q."/>
            <person name="Wang Y."/>
            <person name="Lv Z."/>
            <person name="Lu X."/>
            <person name="Zhang F."/>
            <person name="Jiang W."/>
            <person name="Ma Y."/>
            <person name="Chen M."/>
            <person name="Hao X."/>
            <person name="Li L."/>
            <person name="Tang Y."/>
            <person name="Lv G."/>
            <person name="Zhou Y."/>
            <person name="Sun X."/>
            <person name="Brodelius P.E."/>
            <person name="Rose J.K.C."/>
            <person name="Tang K."/>
        </authorList>
    </citation>
    <scope>NUCLEOTIDE SEQUENCE [LARGE SCALE GENOMIC DNA]</scope>
    <source>
        <strain evidence="2">cv. Huhao1</strain>
        <tissue evidence="1">Leaf</tissue>
    </source>
</reference>
<dbReference type="Proteomes" id="UP000245207">
    <property type="component" value="Unassembled WGS sequence"/>
</dbReference>
<organism evidence="1 2">
    <name type="scientific">Artemisia annua</name>
    <name type="common">Sweet wormwood</name>
    <dbReference type="NCBI Taxonomy" id="35608"/>
    <lineage>
        <taxon>Eukaryota</taxon>
        <taxon>Viridiplantae</taxon>
        <taxon>Streptophyta</taxon>
        <taxon>Embryophyta</taxon>
        <taxon>Tracheophyta</taxon>
        <taxon>Spermatophyta</taxon>
        <taxon>Magnoliopsida</taxon>
        <taxon>eudicotyledons</taxon>
        <taxon>Gunneridae</taxon>
        <taxon>Pentapetalae</taxon>
        <taxon>asterids</taxon>
        <taxon>campanulids</taxon>
        <taxon>Asterales</taxon>
        <taxon>Asteraceae</taxon>
        <taxon>Asteroideae</taxon>
        <taxon>Anthemideae</taxon>
        <taxon>Artemisiinae</taxon>
        <taxon>Artemisia</taxon>
    </lineage>
</organism>
<proteinExistence type="predicted"/>
<protein>
    <submittedName>
        <fullName evidence="1">Uncharacterized protein</fullName>
    </submittedName>
</protein>
<sequence>MVRIVQEKGADIVTYSDLNDHQQENNPTVVLAEHEVMRNMIKTRTSGVFVAVTVFDKIKMTNKDGTAKRIIVTNTLDVRVATILGSRFLRNILNQNFGKYMESVKHGKAEEILNADVSRGKFHWQTDNWPNECGVFVMRHMESYMGSVKGRWECGLEYAGTK</sequence>